<feature type="transmembrane region" description="Helical" evidence="1">
    <location>
        <begin position="568"/>
        <end position="586"/>
    </location>
</feature>
<gene>
    <name evidence="2" type="ORF">MFMK1_001335</name>
</gene>
<keyword evidence="1" id="KW-0812">Transmembrane</keyword>
<evidence type="ECO:0000313" key="2">
    <source>
        <dbReference type="EMBL" id="WRO21525.1"/>
    </source>
</evidence>
<dbReference type="AlphaFoldDB" id="A0AAU0UMK8"/>
<evidence type="ECO:0000313" key="3">
    <source>
        <dbReference type="Proteomes" id="UP001329915"/>
    </source>
</evidence>
<protein>
    <submittedName>
        <fullName evidence="2">Uncharacterized protein</fullName>
    </submittedName>
</protein>
<evidence type="ECO:0000256" key="1">
    <source>
        <dbReference type="SAM" id="Phobius"/>
    </source>
</evidence>
<proteinExistence type="predicted"/>
<dbReference type="KEGG" id="dbc:MFMK1_001335"/>
<keyword evidence="1" id="KW-0472">Membrane</keyword>
<name>A0AAU0UMK8_9FIRM</name>
<organism evidence="2 3">
    <name type="scientific">Metallumcola ferriviriculae</name>
    <dbReference type="NCBI Taxonomy" id="3039180"/>
    <lineage>
        <taxon>Bacteria</taxon>
        <taxon>Bacillati</taxon>
        <taxon>Bacillota</taxon>
        <taxon>Clostridia</taxon>
        <taxon>Neomoorellales</taxon>
        <taxon>Desulfitibacteraceae</taxon>
        <taxon>Metallumcola</taxon>
    </lineage>
</organism>
<dbReference type="RefSeq" id="WP_366924365.1">
    <property type="nucleotide sequence ID" value="NZ_CP121694.1"/>
</dbReference>
<accession>A0AAU0UMK8</accession>
<dbReference type="Proteomes" id="UP001329915">
    <property type="component" value="Chromosome"/>
</dbReference>
<keyword evidence="1" id="KW-1133">Transmembrane helix</keyword>
<keyword evidence="3" id="KW-1185">Reference proteome</keyword>
<reference evidence="2 3" key="1">
    <citation type="submission" date="2023-04" db="EMBL/GenBank/DDBJ databases">
        <authorList>
            <person name="Hsu D."/>
        </authorList>
    </citation>
    <scope>NUCLEOTIDE SEQUENCE [LARGE SCALE GENOMIC DNA]</scope>
    <source>
        <strain evidence="2 3">MK1</strain>
    </source>
</reference>
<dbReference type="EMBL" id="CP121694">
    <property type="protein sequence ID" value="WRO21525.1"/>
    <property type="molecule type" value="Genomic_DNA"/>
</dbReference>
<sequence length="589" mass="64567">MTIISGIILLGLLGFSGYKELNARRKRAKIYSLEKKICEEPVYVLKDDKLIPYKEGMVIGSGATAISLYELYSVSEDHEQVLNVLSERFPNKFPEDTSLIDFISDFAEKIEKGEASVQGLVSGITGELGEMAAVDYLNQLPELKEHGIQAVQFVSKTHKGTDLRFEYADGSPAPVEVVPGANGETMVKVVDSKREVFEQIQVKSYTVDNMDNFMADVRTNPDVDNYIVNKELFAALKENGKLDVLNSHGVNVVPGDWSHAAHVEEASALFNHVEEGLDIAEDIPLVALAFFGYKAVANIKDYTRGAATGEECRTKITADAIRIPVAGGTGFVGAKAGAYIGTIINPGIGTVIGGGVGAIVGAIGGSSLVRCLRDKFMYGKIIEIIDKYGSRVYNRDSELITTIEENISSNVYHADQLMLQAYEAGNLADRYDAELDPYHSAEASVPAVLSNIHYRNLIHEHTIREKASRSIVDALKGTFSHIVDAKQRVRMLGDLILGNADTLGVSGAEVILYRHEIKKYPNHPYVIKGENGTINPKDVLATVCQEQYEKAHEKVQEDTIVSNRTTNIYQVMFWGALLVTVGLLGYQLL</sequence>